<organism evidence="2 3">
    <name type="scientific">Streptomyces luteolifulvus</name>
    <dbReference type="NCBI Taxonomy" id="2615112"/>
    <lineage>
        <taxon>Bacteria</taxon>
        <taxon>Bacillati</taxon>
        <taxon>Actinomycetota</taxon>
        <taxon>Actinomycetes</taxon>
        <taxon>Kitasatosporales</taxon>
        <taxon>Streptomycetaceae</taxon>
        <taxon>Streptomyces</taxon>
    </lineage>
</organism>
<evidence type="ECO:0000256" key="1">
    <source>
        <dbReference type="SAM" id="MobiDB-lite"/>
    </source>
</evidence>
<feature type="region of interest" description="Disordered" evidence="1">
    <location>
        <begin position="1"/>
        <end position="102"/>
    </location>
</feature>
<protein>
    <submittedName>
        <fullName evidence="2">Uncharacterized protein</fullName>
    </submittedName>
</protein>
<reference evidence="2 3" key="1">
    <citation type="submission" date="2019-09" db="EMBL/GenBank/DDBJ databases">
        <title>Screening of Novel Bioactive Compounds from Soil-Associated.</title>
        <authorList>
            <person name="Zhao S."/>
        </authorList>
    </citation>
    <scope>NUCLEOTIDE SEQUENCE [LARGE SCALE GENOMIC DNA]</scope>
    <source>
        <strain evidence="2 3">HIT-DPA4</strain>
    </source>
</reference>
<sequence>MTARLNRAVRRTGAKKAQVHSRTDAVNMSASAASSRCRTGEPPYSWGSAHGSRPDPQATNQQTPAVRPPNSGGHTLNILSVPANTPDTRRFTPGKAQITPPDETMHVTLDRPYGGALWCQAGAASSPETSVRPIDVG</sequence>
<dbReference type="EMBL" id="VZRB01000032">
    <property type="protein sequence ID" value="KAB1141421.1"/>
    <property type="molecule type" value="Genomic_DNA"/>
</dbReference>
<gene>
    <name evidence="2" type="ORF">F7R91_32890</name>
</gene>
<dbReference type="AlphaFoldDB" id="A0A6H9UR98"/>
<proteinExistence type="predicted"/>
<evidence type="ECO:0000313" key="3">
    <source>
        <dbReference type="Proteomes" id="UP000442707"/>
    </source>
</evidence>
<feature type="compositionally biased region" description="Basic residues" evidence="1">
    <location>
        <begin position="7"/>
        <end position="19"/>
    </location>
</feature>
<accession>A0A6H9UR98</accession>
<feature type="compositionally biased region" description="Polar residues" evidence="1">
    <location>
        <begin position="24"/>
        <end position="37"/>
    </location>
</feature>
<evidence type="ECO:0000313" key="2">
    <source>
        <dbReference type="EMBL" id="KAB1141421.1"/>
    </source>
</evidence>
<keyword evidence="3" id="KW-1185">Reference proteome</keyword>
<feature type="compositionally biased region" description="Polar residues" evidence="1">
    <location>
        <begin position="72"/>
        <end position="86"/>
    </location>
</feature>
<name>A0A6H9UR98_9ACTN</name>
<dbReference type="Proteomes" id="UP000442707">
    <property type="component" value="Unassembled WGS sequence"/>
</dbReference>
<comment type="caution">
    <text evidence="2">The sequence shown here is derived from an EMBL/GenBank/DDBJ whole genome shotgun (WGS) entry which is preliminary data.</text>
</comment>
<dbReference type="RefSeq" id="WP_150955376.1">
    <property type="nucleotide sequence ID" value="NZ_VZRB01000032.1"/>
</dbReference>